<dbReference type="PANTHER" id="PTHR24353">
    <property type="entry name" value="CYCLIC NUCLEOTIDE-DEPENDENT PROTEIN KINASE"/>
    <property type="match status" value="1"/>
</dbReference>
<dbReference type="PROSITE" id="PS00889">
    <property type="entry name" value="CNMP_BINDING_2"/>
    <property type="match status" value="1"/>
</dbReference>
<dbReference type="InterPro" id="IPR000719">
    <property type="entry name" value="Prot_kinase_dom"/>
</dbReference>
<dbReference type="PROSITE" id="PS00107">
    <property type="entry name" value="PROTEIN_KINASE_ATP"/>
    <property type="match status" value="1"/>
</dbReference>
<dbReference type="SMART" id="SM00100">
    <property type="entry name" value="cNMP"/>
    <property type="match status" value="1"/>
</dbReference>
<evidence type="ECO:0000256" key="12">
    <source>
        <dbReference type="ARBA" id="ARBA00047462"/>
    </source>
</evidence>
<evidence type="ECO:0000256" key="10">
    <source>
        <dbReference type="ARBA" id="ARBA00022992"/>
    </source>
</evidence>
<evidence type="ECO:0000259" key="17">
    <source>
        <dbReference type="PROSITE" id="PS50042"/>
    </source>
</evidence>
<dbReference type="SMART" id="SM00220">
    <property type="entry name" value="S_TKc"/>
    <property type="match status" value="1"/>
</dbReference>
<dbReference type="Proteomes" id="UP000694392">
    <property type="component" value="Unplaced"/>
</dbReference>
<comment type="catalytic activity">
    <reaction evidence="11">
        <text>L-threonyl-[protein] + ATP = O-phospho-L-threonyl-[protein] + ADP + H(+)</text>
        <dbReference type="Rhea" id="RHEA:46608"/>
        <dbReference type="Rhea" id="RHEA-COMP:11060"/>
        <dbReference type="Rhea" id="RHEA-COMP:11605"/>
        <dbReference type="ChEBI" id="CHEBI:15378"/>
        <dbReference type="ChEBI" id="CHEBI:30013"/>
        <dbReference type="ChEBI" id="CHEBI:30616"/>
        <dbReference type="ChEBI" id="CHEBI:61977"/>
        <dbReference type="ChEBI" id="CHEBI:456216"/>
        <dbReference type="EC" id="2.7.11.12"/>
    </reaction>
</comment>
<dbReference type="InterPro" id="IPR017441">
    <property type="entry name" value="Protein_kinase_ATP_BS"/>
</dbReference>
<organism evidence="19 20">
    <name type="scientific">Sphenodon punctatus</name>
    <name type="common">Tuatara</name>
    <name type="synonym">Hatteria punctata</name>
    <dbReference type="NCBI Taxonomy" id="8508"/>
    <lineage>
        <taxon>Eukaryota</taxon>
        <taxon>Metazoa</taxon>
        <taxon>Chordata</taxon>
        <taxon>Craniata</taxon>
        <taxon>Vertebrata</taxon>
        <taxon>Euteleostomi</taxon>
        <taxon>Lepidosauria</taxon>
        <taxon>Sphenodontia</taxon>
        <taxon>Sphenodontidae</taxon>
        <taxon>Sphenodon</taxon>
    </lineage>
</organism>
<dbReference type="PROSITE" id="PS50042">
    <property type="entry name" value="CNMP_BINDING_3"/>
    <property type="match status" value="1"/>
</dbReference>
<name>A0A8D0H081_SPHPU</name>
<evidence type="ECO:0000256" key="13">
    <source>
        <dbReference type="PROSITE-ProRule" id="PRU10141"/>
    </source>
</evidence>
<comment type="catalytic activity">
    <reaction evidence="12">
        <text>L-seryl-[protein] + ATP = O-phospho-L-seryl-[protein] + ADP + H(+)</text>
        <dbReference type="Rhea" id="RHEA:17989"/>
        <dbReference type="Rhea" id="RHEA-COMP:9863"/>
        <dbReference type="Rhea" id="RHEA-COMP:11604"/>
        <dbReference type="ChEBI" id="CHEBI:15378"/>
        <dbReference type="ChEBI" id="CHEBI:29999"/>
        <dbReference type="ChEBI" id="CHEBI:30616"/>
        <dbReference type="ChEBI" id="CHEBI:83421"/>
        <dbReference type="ChEBI" id="CHEBI:456216"/>
        <dbReference type="EC" id="2.7.11.12"/>
    </reaction>
</comment>
<dbReference type="InterPro" id="IPR035014">
    <property type="entry name" value="STKc_cGK"/>
</dbReference>
<evidence type="ECO:0000256" key="9">
    <source>
        <dbReference type="ARBA" id="ARBA00022840"/>
    </source>
</evidence>
<keyword evidence="10" id="KW-0142">cGMP-binding</keyword>
<dbReference type="InterPro" id="IPR018488">
    <property type="entry name" value="cNMP-bd_CS"/>
</dbReference>
<comment type="similarity">
    <text evidence="1">Belongs to the protein kinase superfamily. AGC Ser/Thr protein kinase family. cGMP subfamily.</text>
</comment>
<dbReference type="FunFam" id="3.30.200.20:FF:000005">
    <property type="entry name" value="cAMP-dependent protein kinase catalytic subunit"/>
    <property type="match status" value="1"/>
</dbReference>
<dbReference type="Pfam" id="PF00027">
    <property type="entry name" value="cNMP_binding"/>
    <property type="match status" value="1"/>
</dbReference>
<dbReference type="PROSITE" id="PS50011">
    <property type="entry name" value="PROTEIN_KINASE_DOM"/>
    <property type="match status" value="1"/>
</dbReference>
<evidence type="ECO:0000259" key="16">
    <source>
        <dbReference type="PROSITE" id="PS50011"/>
    </source>
</evidence>
<dbReference type="InterPro" id="IPR002374">
    <property type="entry name" value="cGMP_dep_kinase"/>
</dbReference>
<dbReference type="GO" id="GO:0030553">
    <property type="term" value="F:cGMP binding"/>
    <property type="evidence" value="ECO:0007669"/>
    <property type="project" value="UniProtKB-KW"/>
</dbReference>
<dbReference type="InterPro" id="IPR011009">
    <property type="entry name" value="Kinase-like_dom_sf"/>
</dbReference>
<dbReference type="Gene3D" id="2.60.120.10">
    <property type="entry name" value="Jelly Rolls"/>
    <property type="match status" value="1"/>
</dbReference>
<evidence type="ECO:0000256" key="7">
    <source>
        <dbReference type="ARBA" id="ARBA00022741"/>
    </source>
</evidence>
<keyword evidence="9 13" id="KW-0067">ATP-binding</keyword>
<keyword evidence="5" id="KW-0597">Phosphoprotein</keyword>
<evidence type="ECO:0000256" key="6">
    <source>
        <dbReference type="ARBA" id="ARBA00022679"/>
    </source>
</evidence>
<dbReference type="OMA" id="XVASPTD"/>
<dbReference type="InterPro" id="IPR018490">
    <property type="entry name" value="cNMP-bd_dom_sf"/>
</dbReference>
<dbReference type="PROSITE" id="PS51285">
    <property type="entry name" value="AGC_KINASE_CTER"/>
    <property type="match status" value="1"/>
</dbReference>
<proteinExistence type="inferred from homology"/>
<dbReference type="PROSITE" id="PS00108">
    <property type="entry name" value="PROTEIN_KINASE_ST"/>
    <property type="match status" value="1"/>
</dbReference>
<evidence type="ECO:0000259" key="18">
    <source>
        <dbReference type="PROSITE" id="PS51285"/>
    </source>
</evidence>
<keyword evidence="6" id="KW-0808">Transferase</keyword>
<dbReference type="InterPro" id="IPR000595">
    <property type="entry name" value="cNMP-bd_dom"/>
</dbReference>
<feature type="compositionally biased region" description="Acidic residues" evidence="15">
    <location>
        <begin position="431"/>
        <end position="440"/>
    </location>
</feature>
<keyword evidence="20" id="KW-1185">Reference proteome</keyword>
<evidence type="ECO:0000256" key="1">
    <source>
        <dbReference type="ARBA" id="ARBA00006352"/>
    </source>
</evidence>
<dbReference type="GO" id="GO:0005524">
    <property type="term" value="F:ATP binding"/>
    <property type="evidence" value="ECO:0007669"/>
    <property type="project" value="UniProtKB-UniRule"/>
</dbReference>
<dbReference type="GO" id="GO:0004692">
    <property type="term" value="F:cGMP-dependent protein kinase activity"/>
    <property type="evidence" value="ECO:0007669"/>
    <property type="project" value="UniProtKB-EC"/>
</dbReference>
<evidence type="ECO:0000256" key="11">
    <source>
        <dbReference type="ARBA" id="ARBA00047298"/>
    </source>
</evidence>
<evidence type="ECO:0000313" key="19">
    <source>
        <dbReference type="Ensembl" id="ENSSPUP00000012616.1"/>
    </source>
</evidence>
<dbReference type="PRINTS" id="PR00104">
    <property type="entry name" value="CGMPKINASE"/>
</dbReference>
<feature type="domain" description="Protein kinase" evidence="16">
    <location>
        <begin position="139"/>
        <end position="398"/>
    </location>
</feature>
<evidence type="ECO:0000256" key="5">
    <source>
        <dbReference type="ARBA" id="ARBA00022553"/>
    </source>
</evidence>
<feature type="domain" description="AGC-kinase C-terminal" evidence="18">
    <location>
        <begin position="399"/>
        <end position="450"/>
    </location>
</feature>
<dbReference type="InterPro" id="IPR008271">
    <property type="entry name" value="Ser/Thr_kinase_AS"/>
</dbReference>
<dbReference type="Gene3D" id="1.10.510.10">
    <property type="entry name" value="Transferase(Phosphotransferase) domain 1"/>
    <property type="match status" value="1"/>
</dbReference>
<dbReference type="SUPFAM" id="SSF56112">
    <property type="entry name" value="Protein kinase-like (PK-like)"/>
    <property type="match status" value="1"/>
</dbReference>
<protein>
    <recommendedName>
        <fullName evidence="2">cGMP-dependent protein kinase</fullName>
        <ecNumber evidence="2">2.7.11.12</ecNumber>
    </recommendedName>
</protein>
<evidence type="ECO:0000256" key="3">
    <source>
        <dbReference type="ARBA" id="ARBA00022527"/>
    </source>
</evidence>
<dbReference type="PANTHER" id="PTHR24353:SF68">
    <property type="match status" value="1"/>
</dbReference>
<dbReference type="PROSITE" id="PS00888">
    <property type="entry name" value="CNMP_BINDING_1"/>
    <property type="match status" value="1"/>
</dbReference>
<evidence type="ECO:0000313" key="20">
    <source>
        <dbReference type="Proteomes" id="UP000694392"/>
    </source>
</evidence>
<dbReference type="AlphaFoldDB" id="A0A8D0H081"/>
<feature type="region of interest" description="Disordered" evidence="15">
    <location>
        <begin position="414"/>
        <end position="450"/>
    </location>
</feature>
<dbReference type="Pfam" id="PF00069">
    <property type="entry name" value="Pkinase"/>
    <property type="match status" value="1"/>
</dbReference>
<evidence type="ECO:0000256" key="15">
    <source>
        <dbReference type="SAM" id="MobiDB-lite"/>
    </source>
</evidence>
<dbReference type="SMART" id="SM00133">
    <property type="entry name" value="S_TK_X"/>
    <property type="match status" value="1"/>
</dbReference>
<dbReference type="InterPro" id="IPR000961">
    <property type="entry name" value="AGC-kinase_C"/>
</dbReference>
<evidence type="ECO:0000256" key="4">
    <source>
        <dbReference type="ARBA" id="ARBA00022535"/>
    </source>
</evidence>
<dbReference type="FunFam" id="1.10.510.10:FF:000096">
    <property type="entry name" value="cGMP-dependent protein kinase"/>
    <property type="match status" value="1"/>
</dbReference>
<keyword evidence="4" id="KW-0140">cGMP</keyword>
<keyword evidence="3 14" id="KW-0723">Serine/threonine-protein kinase</keyword>
<dbReference type="EC" id="2.7.11.12" evidence="2"/>
<evidence type="ECO:0000256" key="2">
    <source>
        <dbReference type="ARBA" id="ARBA00012428"/>
    </source>
</evidence>
<dbReference type="Ensembl" id="ENSSPUT00000013447.1">
    <property type="protein sequence ID" value="ENSSPUP00000012616.1"/>
    <property type="gene ID" value="ENSSPUG00000009689.1"/>
</dbReference>
<dbReference type="InterPro" id="IPR014710">
    <property type="entry name" value="RmlC-like_jellyroll"/>
</dbReference>
<reference evidence="19" key="1">
    <citation type="submission" date="2025-08" db="UniProtKB">
        <authorList>
            <consortium name="Ensembl"/>
        </authorList>
    </citation>
    <scope>IDENTIFICATION</scope>
</reference>
<evidence type="ECO:0000256" key="14">
    <source>
        <dbReference type="RuleBase" id="RU000304"/>
    </source>
</evidence>
<sequence>VEFLKRLKIVPTFQSLPEEILSKLADVLEETHYENGEYIIRQGARGDTFFIISKGKVNVTREDSPGEDPVFLRTLGKGDWFGEKALQGEDVRTANVIAAEAVTCLVIDRDLHTLGGRDSSPNEYEAEAAFFANLKLSDFNIIDTLGVGGFGRVELVQLKSEESKTFAMKILKKRHIVDTRQQEHIRSEKQIMQGAHSDFIVRLYRTFKDSKYLYMLMEACLGGELWTILRDRGSFEDSTTRFYTACVVEAFAYLHSKGIIYRDLKPENLILDHRGYAKLVDFGFAKKIGFGKKTWTFCGTPEYVAPEIILNKGHDISADYWSLGILMYELLTGSPPFSGPDPMKTYNIILRGIDMIEFPKKIAKNAANLIKKLCRDNPSERLGNLKNGVKDIQKHKWFEGFNWEGLRKGTLTPPIVPSVASPTDTSNFDSFPEDNDEPPPDDNSGWDIDF</sequence>
<keyword evidence="7 13" id="KW-0547">Nucleotide-binding</keyword>
<feature type="binding site" evidence="13">
    <location>
        <position position="169"/>
    </location>
    <ligand>
        <name>ATP</name>
        <dbReference type="ChEBI" id="CHEBI:30616"/>
    </ligand>
</feature>
<dbReference type="GeneTree" id="ENSGT00940000154704"/>
<dbReference type="CDD" id="cd05572">
    <property type="entry name" value="STKc_cGK"/>
    <property type="match status" value="1"/>
</dbReference>
<keyword evidence="8" id="KW-0418">Kinase</keyword>
<dbReference type="CDD" id="cd00038">
    <property type="entry name" value="CAP_ED"/>
    <property type="match status" value="1"/>
</dbReference>
<dbReference type="SUPFAM" id="SSF51206">
    <property type="entry name" value="cAMP-binding domain-like"/>
    <property type="match status" value="1"/>
</dbReference>
<evidence type="ECO:0000256" key="8">
    <source>
        <dbReference type="ARBA" id="ARBA00022777"/>
    </source>
</evidence>
<accession>A0A8D0H081</accession>
<reference evidence="19" key="2">
    <citation type="submission" date="2025-09" db="UniProtKB">
        <authorList>
            <consortium name="Ensembl"/>
        </authorList>
    </citation>
    <scope>IDENTIFICATION</scope>
</reference>
<dbReference type="Gene3D" id="3.30.200.20">
    <property type="entry name" value="Phosphorylase Kinase, domain 1"/>
    <property type="match status" value="1"/>
</dbReference>
<feature type="domain" description="Cyclic nucleotide-binding" evidence="17">
    <location>
        <begin position="12"/>
        <end position="110"/>
    </location>
</feature>